<sequence length="177" mass="18491">IPPVSVPLPVPQPVPAPVMNVAPGPVITPSPAPGIANVPPAMVPAPQISPSVKPQPAPAKRDVTTPYDALAQLVADGKLSKEDYLKLAPNKSVKTSTSSAETKVRVDVLSRCYSALTSLGPLRMPSRLVLSSSACGPELKALGPKYISPLKRQAAIEFHFTTPSVSAAVVHNRQLVD</sequence>
<protein>
    <submittedName>
        <fullName evidence="1">Uncharacterized protein</fullName>
    </submittedName>
</protein>
<accession>A0A1E1W510</accession>
<proteinExistence type="predicted"/>
<gene>
    <name evidence="1" type="ORF">g.16041</name>
</gene>
<dbReference type="EMBL" id="GDQN01009004">
    <property type="protein sequence ID" value="JAT82050.1"/>
    <property type="molecule type" value="Transcribed_RNA"/>
</dbReference>
<feature type="non-terminal residue" evidence="1">
    <location>
        <position position="177"/>
    </location>
</feature>
<dbReference type="OrthoDB" id="7474198at2759"/>
<dbReference type="AlphaFoldDB" id="A0A1E1W510"/>
<name>A0A1E1W510_PECGO</name>
<feature type="non-terminal residue" evidence="1">
    <location>
        <position position="1"/>
    </location>
</feature>
<organism evidence="1">
    <name type="scientific">Pectinophora gossypiella</name>
    <name type="common">Cotton pink bollworm</name>
    <name type="synonym">Depressaria gossypiella</name>
    <dbReference type="NCBI Taxonomy" id="13191"/>
    <lineage>
        <taxon>Eukaryota</taxon>
        <taxon>Metazoa</taxon>
        <taxon>Ecdysozoa</taxon>
        <taxon>Arthropoda</taxon>
        <taxon>Hexapoda</taxon>
        <taxon>Insecta</taxon>
        <taxon>Pterygota</taxon>
        <taxon>Neoptera</taxon>
        <taxon>Endopterygota</taxon>
        <taxon>Lepidoptera</taxon>
        <taxon>Glossata</taxon>
        <taxon>Ditrysia</taxon>
        <taxon>Gelechioidea</taxon>
        <taxon>Gelechiidae</taxon>
        <taxon>Apatetrinae</taxon>
        <taxon>Pectinophora</taxon>
    </lineage>
</organism>
<reference evidence="1" key="1">
    <citation type="submission" date="2015-09" db="EMBL/GenBank/DDBJ databases">
        <title>De novo assembly of Pectinophora gossypiella (Pink Bollworm) gut transcriptome.</title>
        <authorList>
            <person name="Tassone E.E."/>
        </authorList>
    </citation>
    <scope>NUCLEOTIDE SEQUENCE</scope>
</reference>
<evidence type="ECO:0000313" key="1">
    <source>
        <dbReference type="EMBL" id="JAT82050.1"/>
    </source>
</evidence>